<keyword evidence="8" id="KW-0732">Signal</keyword>
<dbReference type="GO" id="GO:0043190">
    <property type="term" value="C:ATP-binding cassette (ABC) transporter complex"/>
    <property type="evidence" value="ECO:0007669"/>
    <property type="project" value="InterPro"/>
</dbReference>
<evidence type="ECO:0000256" key="13">
    <source>
        <dbReference type="ARBA" id="ARBA00060918"/>
    </source>
</evidence>
<evidence type="ECO:0000256" key="1">
    <source>
        <dbReference type="ARBA" id="ARBA00004429"/>
    </source>
</evidence>
<sequence length="247" mass="26282">MGKIDFKKLILRCFSLMALILVVPIMNANAMHIMEGYLPPVWSISWGVLCIPFIVLGFLSIKKKVSNSSRMLLILAMCGAFAFVLSSLKIPSVTGSCSHPTGVGLGTVLFGPLAMSVIGVIVLLFQAILLAHGGITTLGANTFSMAIAGPFIAYGVYILCKRVGVKKEIGVFFAAFLGDIFTYMVTSGQLALAFPDATGGVIGSLVKFLGIFAITQLPLAMIEGLLTVIVYNGIQKYCSDELNMLSV</sequence>
<protein>
    <recommendedName>
        <fullName evidence="14">Cobalt transport protein CbiM</fullName>
    </recommendedName>
    <alternativeName>
        <fullName evidence="14">Energy-coupling factor transporter probable substrate-capture protein CbiM</fullName>
        <shortName evidence="14">ECF transporter S component CbiM</shortName>
    </alternativeName>
</protein>
<feature type="transmembrane region" description="Helical" evidence="14">
    <location>
        <begin position="171"/>
        <end position="194"/>
    </location>
</feature>
<keyword evidence="11 14" id="KW-0472">Membrane</keyword>
<dbReference type="PATRIC" id="fig|1121307.3.peg.1451"/>
<evidence type="ECO:0000256" key="4">
    <source>
        <dbReference type="ARBA" id="ARBA00022448"/>
    </source>
</evidence>
<evidence type="ECO:0000256" key="7">
    <source>
        <dbReference type="ARBA" id="ARBA00022692"/>
    </source>
</evidence>
<evidence type="ECO:0000256" key="5">
    <source>
        <dbReference type="ARBA" id="ARBA00022475"/>
    </source>
</evidence>
<evidence type="ECO:0000256" key="14">
    <source>
        <dbReference type="HAMAP-Rule" id="MF_01462"/>
    </source>
</evidence>
<comment type="caution">
    <text evidence="15">The sequence shown here is derived from an EMBL/GenBank/DDBJ whole genome shotgun (WGS) entry which is preliminary data.</text>
</comment>
<feature type="transmembrane region" description="Helical" evidence="14">
    <location>
        <begin position="40"/>
        <end position="59"/>
    </location>
</feature>
<proteinExistence type="inferred from homology"/>
<evidence type="ECO:0000313" key="15">
    <source>
        <dbReference type="EMBL" id="KMT21828.1"/>
    </source>
</evidence>
<keyword evidence="9 14" id="KW-1133">Transmembrane helix</keyword>
<evidence type="ECO:0000256" key="2">
    <source>
        <dbReference type="ARBA" id="ARBA00004953"/>
    </source>
</evidence>
<comment type="similarity">
    <text evidence="13 14">Belongs to the CbiM family.</text>
</comment>
<evidence type="ECO:0000256" key="9">
    <source>
        <dbReference type="ARBA" id="ARBA00022989"/>
    </source>
</evidence>
<dbReference type="RefSeq" id="WP_048570482.1">
    <property type="nucleotide sequence ID" value="NZ_LFVU01000026.1"/>
</dbReference>
<comment type="subcellular location">
    <subcellularLocation>
        <location evidence="1">Cell inner membrane</location>
        <topology evidence="1">Multi-pass membrane protein</topology>
    </subcellularLocation>
    <subcellularLocation>
        <location evidence="14">Cell membrane</location>
        <topology evidence="14">Multi-pass membrane protein</topology>
    </subcellularLocation>
</comment>
<keyword evidence="4 14" id="KW-0813">Transport</keyword>
<evidence type="ECO:0000256" key="8">
    <source>
        <dbReference type="ARBA" id="ARBA00022729"/>
    </source>
</evidence>
<keyword evidence="16" id="KW-1185">Reference proteome</keyword>
<dbReference type="UniPathway" id="UPA00148"/>
<feature type="transmembrane region" description="Helical" evidence="14">
    <location>
        <begin position="71"/>
        <end position="88"/>
    </location>
</feature>
<gene>
    <name evidence="14 15" type="primary">cbiM</name>
    <name evidence="15" type="ORF">CLCY_3c00990</name>
</gene>
<dbReference type="InterPro" id="IPR018024">
    <property type="entry name" value="CbiM"/>
</dbReference>
<keyword evidence="3 14" id="KW-0171">Cobalt transport</keyword>
<dbReference type="Gene3D" id="1.10.1760.20">
    <property type="match status" value="1"/>
</dbReference>
<keyword evidence="12 14" id="KW-0170">Cobalt</keyword>
<evidence type="ECO:0000256" key="3">
    <source>
        <dbReference type="ARBA" id="ARBA00022426"/>
    </source>
</evidence>
<dbReference type="AlphaFoldDB" id="A0A0J8DC37"/>
<dbReference type="InterPro" id="IPR002751">
    <property type="entry name" value="CbiM/NikMN"/>
</dbReference>
<dbReference type="NCBIfam" id="NF006184">
    <property type="entry name" value="PRK08319.1"/>
    <property type="match status" value="1"/>
</dbReference>
<dbReference type="OrthoDB" id="9809846at2"/>
<dbReference type="EMBL" id="LFVU01000026">
    <property type="protein sequence ID" value="KMT21828.1"/>
    <property type="molecule type" value="Genomic_DNA"/>
</dbReference>
<feature type="transmembrane region" description="Helical" evidence="14">
    <location>
        <begin position="108"/>
        <end position="131"/>
    </location>
</feature>
<dbReference type="PANTHER" id="PTHR43627:SF1">
    <property type="entry name" value="COBALT TRANSPORT PROTEIN CBIM"/>
    <property type="match status" value="1"/>
</dbReference>
<dbReference type="NCBIfam" id="TIGR00123">
    <property type="entry name" value="cbiM"/>
    <property type="match status" value="1"/>
</dbReference>
<reference evidence="15 16" key="1">
    <citation type="submission" date="2015-06" db="EMBL/GenBank/DDBJ databases">
        <title>Draft genome sequence of the purine-degrading Clostridium cylindrosporum HC-1 (DSM 605).</title>
        <authorList>
            <person name="Poehlein A."/>
            <person name="Schiel-Bengelsdorf B."/>
            <person name="Bengelsdorf F."/>
            <person name="Daniel R."/>
            <person name="Duerre P."/>
        </authorList>
    </citation>
    <scope>NUCLEOTIDE SEQUENCE [LARGE SCALE GENOMIC DNA]</scope>
    <source>
        <strain evidence="15 16">DSM 605</strain>
    </source>
</reference>
<feature type="transmembrane region" description="Helical" evidence="14">
    <location>
        <begin position="206"/>
        <end position="231"/>
    </location>
</feature>
<dbReference type="Pfam" id="PF01891">
    <property type="entry name" value="CbiM"/>
    <property type="match status" value="1"/>
</dbReference>
<accession>A0A0J8DC37</accession>
<dbReference type="STRING" id="1121307.CLCY_3c00990"/>
<evidence type="ECO:0000256" key="6">
    <source>
        <dbReference type="ARBA" id="ARBA00022573"/>
    </source>
</evidence>
<keyword evidence="5 14" id="KW-1003">Cell membrane</keyword>
<dbReference type="GO" id="GO:0009236">
    <property type="term" value="P:cobalamin biosynthetic process"/>
    <property type="evidence" value="ECO:0007669"/>
    <property type="project" value="UniProtKB-UniRule"/>
</dbReference>
<feature type="transmembrane region" description="Helical" evidence="14">
    <location>
        <begin position="9"/>
        <end position="28"/>
    </location>
</feature>
<dbReference type="FunFam" id="1.10.1760.20:FF:000001">
    <property type="entry name" value="Cobalt transport protein CbiM"/>
    <property type="match status" value="1"/>
</dbReference>
<keyword evidence="6 14" id="KW-0169">Cobalamin biosynthesis</keyword>
<evidence type="ECO:0000313" key="16">
    <source>
        <dbReference type="Proteomes" id="UP000036756"/>
    </source>
</evidence>
<comment type="function">
    <text evidence="14">Part of the energy-coupling factor (ECF) transporter complex CbiMNOQ involved in cobalt import.</text>
</comment>
<evidence type="ECO:0000256" key="10">
    <source>
        <dbReference type="ARBA" id="ARBA00023065"/>
    </source>
</evidence>
<evidence type="ECO:0000256" key="11">
    <source>
        <dbReference type="ARBA" id="ARBA00023136"/>
    </source>
</evidence>
<organism evidence="15 16">
    <name type="scientific">Clostridium cylindrosporum DSM 605</name>
    <dbReference type="NCBI Taxonomy" id="1121307"/>
    <lineage>
        <taxon>Bacteria</taxon>
        <taxon>Bacillati</taxon>
        <taxon>Bacillota</taxon>
        <taxon>Clostridia</taxon>
        <taxon>Eubacteriales</taxon>
        <taxon>Clostridiaceae</taxon>
        <taxon>Clostridium</taxon>
    </lineage>
</organism>
<keyword evidence="7 14" id="KW-0812">Transmembrane</keyword>
<comment type="subunit">
    <text evidence="14">Forms an energy-coupling factor (ECF) transporter complex composed of an ATP-binding protein (A component, CbiO), a transmembrane protein (T component, CbiQ) and 2 possible substrate-capture proteins (S components, CbiM and CbiN) of unknown stoichimetry.</text>
</comment>
<dbReference type="GO" id="GO:0015087">
    <property type="term" value="F:cobalt ion transmembrane transporter activity"/>
    <property type="evidence" value="ECO:0007669"/>
    <property type="project" value="UniProtKB-UniRule"/>
</dbReference>
<keyword evidence="10 14" id="KW-0406">Ion transport</keyword>
<name>A0A0J8DC37_CLOCY</name>
<dbReference type="HAMAP" id="MF_01462">
    <property type="entry name" value="CbiM"/>
    <property type="match status" value="1"/>
</dbReference>
<comment type="pathway">
    <text evidence="2 14">Cofactor biosynthesis; adenosylcobalamin biosynthesis.</text>
</comment>
<dbReference type="PANTHER" id="PTHR43627">
    <property type="match status" value="1"/>
</dbReference>
<evidence type="ECO:0000256" key="12">
    <source>
        <dbReference type="ARBA" id="ARBA00023285"/>
    </source>
</evidence>
<dbReference type="Proteomes" id="UP000036756">
    <property type="component" value="Unassembled WGS sequence"/>
</dbReference>